<dbReference type="InterPro" id="IPR029039">
    <property type="entry name" value="Flavoprotein-like_sf"/>
</dbReference>
<organism evidence="4 5">
    <name type="scientific">Paraferrimonas sedimenticola</name>
    <dbReference type="NCBI Taxonomy" id="375674"/>
    <lineage>
        <taxon>Bacteria</taxon>
        <taxon>Pseudomonadati</taxon>
        <taxon>Pseudomonadota</taxon>
        <taxon>Gammaproteobacteria</taxon>
        <taxon>Alteromonadales</taxon>
        <taxon>Ferrimonadaceae</taxon>
        <taxon>Paraferrimonas</taxon>
    </lineage>
</organism>
<name>A0AA37VVX1_9GAMM</name>
<dbReference type="EMBL" id="BSNC01000004">
    <property type="protein sequence ID" value="GLP96236.1"/>
    <property type="molecule type" value="Genomic_DNA"/>
</dbReference>
<dbReference type="Pfam" id="PF03358">
    <property type="entry name" value="FMN_red"/>
    <property type="match status" value="1"/>
</dbReference>
<keyword evidence="1" id="KW-0285">Flavoprotein</keyword>
<evidence type="ECO:0000313" key="5">
    <source>
        <dbReference type="Proteomes" id="UP001161422"/>
    </source>
</evidence>
<keyword evidence="2" id="KW-0288">FMN</keyword>
<proteinExistence type="predicted"/>
<evidence type="ECO:0000259" key="3">
    <source>
        <dbReference type="Pfam" id="PF03358"/>
    </source>
</evidence>
<dbReference type="InterPro" id="IPR005025">
    <property type="entry name" value="FMN_Rdtase-like_dom"/>
</dbReference>
<dbReference type="Proteomes" id="UP001161422">
    <property type="component" value="Unassembled WGS sequence"/>
</dbReference>
<feature type="domain" description="NADPH-dependent FMN reductase-like" evidence="3">
    <location>
        <begin position="1"/>
        <end position="147"/>
    </location>
</feature>
<reference evidence="4" key="1">
    <citation type="journal article" date="2014" name="Int. J. Syst. Evol. Microbiol.">
        <title>Complete genome sequence of Corynebacterium casei LMG S-19264T (=DSM 44701T), isolated from a smear-ripened cheese.</title>
        <authorList>
            <consortium name="US DOE Joint Genome Institute (JGI-PGF)"/>
            <person name="Walter F."/>
            <person name="Albersmeier A."/>
            <person name="Kalinowski J."/>
            <person name="Ruckert C."/>
        </authorList>
    </citation>
    <scope>NUCLEOTIDE SEQUENCE</scope>
    <source>
        <strain evidence="4">NBRC 101628</strain>
    </source>
</reference>
<comment type="caution">
    <text evidence="4">The sequence shown here is derived from an EMBL/GenBank/DDBJ whole genome shotgun (WGS) entry which is preliminary data.</text>
</comment>
<dbReference type="AlphaFoldDB" id="A0AA37VVX1"/>
<sequence length="171" mass="19382">MKTAIILGSSRSNGNTAKLVDYVSRRVNADVYDLNQYRIEPFNYDNRYQDDFGSLAEQLLEYDNLVLASPMYWYSASAQMKVFLDRISDLLDFEKGKGRQLRGKSAGLLASGNDSTPPECFEQMFELTFKYLGMNYLGMSYASFGQSETLSQHTLALDEFAYQFQSAAKQG</sequence>
<evidence type="ECO:0000313" key="4">
    <source>
        <dbReference type="EMBL" id="GLP96236.1"/>
    </source>
</evidence>
<dbReference type="SUPFAM" id="SSF52218">
    <property type="entry name" value="Flavoproteins"/>
    <property type="match status" value="1"/>
</dbReference>
<evidence type="ECO:0000256" key="1">
    <source>
        <dbReference type="ARBA" id="ARBA00022630"/>
    </source>
</evidence>
<accession>A0AA37VVX1</accession>
<dbReference type="PANTHER" id="PTHR43278">
    <property type="entry name" value="NAD(P)H-DEPENDENT FMN-CONTAINING OXIDOREDUCTASE YWQN-RELATED"/>
    <property type="match status" value="1"/>
</dbReference>
<protein>
    <submittedName>
        <fullName evidence="4">NAD(P)H-dependent oxidoreductase</fullName>
    </submittedName>
</protein>
<dbReference type="InterPro" id="IPR051796">
    <property type="entry name" value="ISF_SsuE-like"/>
</dbReference>
<reference evidence="4" key="2">
    <citation type="submission" date="2023-01" db="EMBL/GenBank/DDBJ databases">
        <title>Draft genome sequence of Paraferrimonas sedimenticola strain NBRC 101628.</title>
        <authorList>
            <person name="Sun Q."/>
            <person name="Mori K."/>
        </authorList>
    </citation>
    <scope>NUCLEOTIDE SEQUENCE</scope>
    <source>
        <strain evidence="4">NBRC 101628</strain>
    </source>
</reference>
<dbReference type="RefSeq" id="WP_169902879.1">
    <property type="nucleotide sequence ID" value="NZ_BSNC01000004.1"/>
</dbReference>
<dbReference type="PANTHER" id="PTHR43278:SF4">
    <property type="entry name" value="NAD(P)H-DEPENDENT FMN-CONTAINING OXIDOREDUCTASE YWQN-RELATED"/>
    <property type="match status" value="1"/>
</dbReference>
<dbReference type="Gene3D" id="3.40.50.360">
    <property type="match status" value="1"/>
</dbReference>
<keyword evidence="5" id="KW-1185">Reference proteome</keyword>
<evidence type="ECO:0000256" key="2">
    <source>
        <dbReference type="ARBA" id="ARBA00022643"/>
    </source>
</evidence>
<gene>
    <name evidence="4" type="ORF">GCM10007895_15420</name>
</gene>
<dbReference type="GO" id="GO:0016491">
    <property type="term" value="F:oxidoreductase activity"/>
    <property type="evidence" value="ECO:0007669"/>
    <property type="project" value="InterPro"/>
</dbReference>